<dbReference type="GO" id="GO:0005777">
    <property type="term" value="C:peroxisome"/>
    <property type="evidence" value="ECO:0007669"/>
    <property type="project" value="UniProtKB-SubCell"/>
</dbReference>
<dbReference type="InterPro" id="IPR020845">
    <property type="entry name" value="AMP-binding_CS"/>
</dbReference>
<dbReference type="InterPro" id="IPR042099">
    <property type="entry name" value="ANL_N_sf"/>
</dbReference>
<dbReference type="EMBL" id="OB673869">
    <property type="protein sequence ID" value="CAD7235631.1"/>
    <property type="molecule type" value="Genomic_DNA"/>
</dbReference>
<evidence type="ECO:0000259" key="3">
    <source>
        <dbReference type="Pfam" id="PF00501"/>
    </source>
</evidence>
<proteinExistence type="predicted"/>
<organism evidence="4">
    <name type="scientific">Cyprideis torosa</name>
    <dbReference type="NCBI Taxonomy" id="163714"/>
    <lineage>
        <taxon>Eukaryota</taxon>
        <taxon>Metazoa</taxon>
        <taxon>Ecdysozoa</taxon>
        <taxon>Arthropoda</taxon>
        <taxon>Crustacea</taxon>
        <taxon>Oligostraca</taxon>
        <taxon>Ostracoda</taxon>
        <taxon>Podocopa</taxon>
        <taxon>Podocopida</taxon>
        <taxon>Cytherocopina</taxon>
        <taxon>Cytheroidea</taxon>
        <taxon>Cytherideidae</taxon>
        <taxon>Cyprideis</taxon>
    </lineage>
</organism>
<evidence type="ECO:0000313" key="4">
    <source>
        <dbReference type="EMBL" id="CAD7235631.1"/>
    </source>
</evidence>
<name>A0A7R8ZV88_9CRUS</name>
<dbReference type="OrthoDB" id="6378093at2759"/>
<evidence type="ECO:0000256" key="2">
    <source>
        <dbReference type="ARBA" id="ARBA00023140"/>
    </source>
</evidence>
<dbReference type="InterPro" id="IPR000873">
    <property type="entry name" value="AMP-dep_synth/lig_dom"/>
</dbReference>
<dbReference type="Pfam" id="PF00501">
    <property type="entry name" value="AMP-binding"/>
    <property type="match status" value="1"/>
</dbReference>
<keyword evidence="2" id="KW-0576">Peroxisome</keyword>
<dbReference type="Gene3D" id="3.40.50.12780">
    <property type="entry name" value="N-terminal domain of ligase-like"/>
    <property type="match status" value="2"/>
</dbReference>
<dbReference type="SUPFAM" id="SSF56801">
    <property type="entry name" value="Acetyl-CoA synthetase-like"/>
    <property type="match status" value="1"/>
</dbReference>
<gene>
    <name evidence="4" type="ORF">CTOB1V02_LOCUS13446</name>
</gene>
<dbReference type="AlphaFoldDB" id="A0A7R8ZV88"/>
<feature type="non-terminal residue" evidence="4">
    <location>
        <position position="1"/>
    </location>
</feature>
<feature type="domain" description="AMP-dependent synthetase/ligase" evidence="3">
    <location>
        <begin position="8"/>
        <end position="236"/>
    </location>
</feature>
<comment type="subcellular location">
    <subcellularLocation>
        <location evidence="1">Peroxisome</location>
    </subcellularLocation>
</comment>
<evidence type="ECO:0000256" key="1">
    <source>
        <dbReference type="ARBA" id="ARBA00004275"/>
    </source>
</evidence>
<dbReference type="GO" id="GO:0016405">
    <property type="term" value="F:CoA-ligase activity"/>
    <property type="evidence" value="ECO:0007669"/>
    <property type="project" value="TreeGrafter"/>
</dbReference>
<accession>A0A7R8ZV88</accession>
<sequence length="332" mass="36449">MTIDQVLKRSVKEFPNNIAVSGIEENTISVIEFKEKVNKISGFLKDQGIVSGDRVAIISENTPNWGVAYFAITTMGAVAVPIMTEFQSADVHHILKHSGSKGIFISAKLYEKIEEFKSELLTTYILIDDFSIIPHNKTTDLISEKLKDGKREFAKILDAALKFVGVKHDEVKEDDLAAIVYTSGTTGHSKGVMLTHKNIVFDAIATSGFVGMKPGDRMLSQLPLAHTMECTLDNFGVRAGASGTVLHGMEVKIVNADETTGEGDVYIKGPNVMIGYYKDPEKSKEVLTEDGWFISGDLGYLDKDGYLFLKGRSKNVIIGSNGKNIYPEEIES</sequence>
<dbReference type="PROSITE" id="PS00455">
    <property type="entry name" value="AMP_BINDING"/>
    <property type="match status" value="1"/>
</dbReference>
<reference evidence="4" key="1">
    <citation type="submission" date="2020-11" db="EMBL/GenBank/DDBJ databases">
        <authorList>
            <person name="Tran Van P."/>
        </authorList>
    </citation>
    <scope>NUCLEOTIDE SEQUENCE</scope>
</reference>
<dbReference type="PANTHER" id="PTHR24096:SF420">
    <property type="entry name" value="LONG-CHAIN-FATTY-ACID--COA LIGASE-RELATED"/>
    <property type="match status" value="1"/>
</dbReference>
<dbReference type="PANTHER" id="PTHR24096">
    <property type="entry name" value="LONG-CHAIN-FATTY-ACID--COA LIGASE"/>
    <property type="match status" value="1"/>
</dbReference>
<protein>
    <recommendedName>
        <fullName evidence="3">AMP-dependent synthetase/ligase domain-containing protein</fullName>
    </recommendedName>
</protein>